<accession>A0ABR8W1P3</accession>
<evidence type="ECO:0000256" key="1">
    <source>
        <dbReference type="SAM" id="Phobius"/>
    </source>
</evidence>
<sequence length="205" mass="21070">MIRSRSPRAFFGDLRFLIGVVLVVASVAGVWLLVSTSRQTTPVLQATRTVLPGETISSAELQVVEVGLGALGDSYLAPQSLEPGAVAVRTLTAGELVPLAAVGDPDDLRTTSVVIRSTAVPADVTGGAVVELWHAPPLEDGRAFEAPRILVADAVIARVAEEDGMLAGARTDVEVVVDRDDVADVLAAITGGDAISIVPTGAGSR</sequence>
<name>A0ABR8W1P3_9MICO</name>
<evidence type="ECO:0000313" key="3">
    <source>
        <dbReference type="EMBL" id="MBD8010938.1"/>
    </source>
</evidence>
<keyword evidence="4" id="KW-1185">Reference proteome</keyword>
<feature type="transmembrane region" description="Helical" evidence="1">
    <location>
        <begin position="12"/>
        <end position="34"/>
    </location>
</feature>
<proteinExistence type="predicted"/>
<keyword evidence="1" id="KW-0472">Membrane</keyword>
<keyword evidence="1" id="KW-1133">Transmembrane helix</keyword>
<dbReference type="Pfam" id="PF08666">
    <property type="entry name" value="SAF"/>
    <property type="match status" value="1"/>
</dbReference>
<dbReference type="EMBL" id="JACSPX010000001">
    <property type="protein sequence ID" value="MBD8010938.1"/>
    <property type="molecule type" value="Genomic_DNA"/>
</dbReference>
<reference evidence="3 4" key="1">
    <citation type="submission" date="2020-08" db="EMBL/GenBank/DDBJ databases">
        <title>A Genomic Blueprint of the Chicken Gut Microbiome.</title>
        <authorList>
            <person name="Gilroy R."/>
            <person name="Ravi A."/>
            <person name="Getino M."/>
            <person name="Pursley I."/>
            <person name="Horton D.L."/>
            <person name="Alikhan N.-F."/>
            <person name="Baker D."/>
            <person name="Gharbi K."/>
            <person name="Hall N."/>
            <person name="Watson M."/>
            <person name="Adriaenssens E.M."/>
            <person name="Foster-Nyarko E."/>
            <person name="Jarju S."/>
            <person name="Secka A."/>
            <person name="Antonio M."/>
            <person name="Oren A."/>
            <person name="Chaudhuri R."/>
            <person name="La Ragione R.M."/>
            <person name="Hildebrand F."/>
            <person name="Pallen M.J."/>
        </authorList>
    </citation>
    <scope>NUCLEOTIDE SEQUENCE [LARGE SCALE GENOMIC DNA]</scope>
    <source>
        <strain evidence="3 4">Re1</strain>
    </source>
</reference>
<keyword evidence="1" id="KW-0812">Transmembrane</keyword>
<gene>
    <name evidence="3" type="ORF">H9633_01330</name>
</gene>
<comment type="caution">
    <text evidence="3">The sequence shown here is derived from an EMBL/GenBank/DDBJ whole genome shotgun (WGS) entry which is preliminary data.</text>
</comment>
<protein>
    <recommendedName>
        <fullName evidence="2">SAF domain-containing protein</fullName>
    </recommendedName>
</protein>
<dbReference type="CDD" id="cd11614">
    <property type="entry name" value="SAF_CpaB_FlgA_like"/>
    <property type="match status" value="1"/>
</dbReference>
<evidence type="ECO:0000313" key="4">
    <source>
        <dbReference type="Proteomes" id="UP000611521"/>
    </source>
</evidence>
<evidence type="ECO:0000259" key="2">
    <source>
        <dbReference type="Pfam" id="PF08666"/>
    </source>
</evidence>
<organism evidence="3 4">
    <name type="scientific">Microbacterium commune</name>
    <dbReference type="NCBI Taxonomy" id="2762219"/>
    <lineage>
        <taxon>Bacteria</taxon>
        <taxon>Bacillati</taxon>
        <taxon>Actinomycetota</taxon>
        <taxon>Actinomycetes</taxon>
        <taxon>Micrococcales</taxon>
        <taxon>Microbacteriaceae</taxon>
        <taxon>Microbacterium</taxon>
    </lineage>
</organism>
<feature type="domain" description="SAF" evidence="2">
    <location>
        <begin position="42"/>
        <end position="99"/>
    </location>
</feature>
<dbReference type="Proteomes" id="UP000611521">
    <property type="component" value="Unassembled WGS sequence"/>
</dbReference>
<dbReference type="RefSeq" id="WP_191711817.1">
    <property type="nucleotide sequence ID" value="NZ_JACSPX010000001.1"/>
</dbReference>
<dbReference type="InterPro" id="IPR013974">
    <property type="entry name" value="SAF"/>
</dbReference>